<dbReference type="EMBL" id="BK063680">
    <property type="protein sequence ID" value="DBA35640.1"/>
    <property type="molecule type" value="Genomic_DNA"/>
</dbReference>
<dbReference type="RefSeq" id="YP_013605544.1">
    <property type="nucleotide sequence ID" value="NC_134205.1"/>
</dbReference>
<protein>
    <submittedName>
        <fullName evidence="1">Uncharacterized protein</fullName>
    </submittedName>
</protein>
<accession>A0AA86YFI5</accession>
<gene>
    <name evidence="1" type="ORF">vir335_00084</name>
</gene>
<proteinExistence type="predicted"/>
<sequence>MTQAAEDAKAVDMRFAVLCEPDGTPVPLRPVSDGTAEAEEEEKRRAAFENALIPSSAYGRRVRAVRLPAKGRMEVARVRLDETEVQRSVGCPPKLVEGTARSGQRCIMISGPNGRLVVGAGWRPVSRRTVRMMQACVRADGGREVSI</sequence>
<organism evidence="1 2">
    <name type="scientific">Caudoviricetes sp. vir335</name>
    <dbReference type="NCBI Taxonomy" id="3068357"/>
    <lineage>
        <taxon>Viruses</taxon>
        <taxon>Duplodnaviria</taxon>
        <taxon>Heunggongvirae</taxon>
        <taxon>Uroviricota</taxon>
        <taxon>Caudoviricetes</taxon>
    </lineage>
</organism>
<dbReference type="GeneID" id="301841415"/>
<name>A0AA86YFI5_9CAUD</name>
<evidence type="ECO:0000313" key="1">
    <source>
        <dbReference type="EMBL" id="DBA35640.1"/>
    </source>
</evidence>
<reference evidence="1 2" key="1">
    <citation type="journal article" date="2023" name="Nat. Microbiol.">
        <title>A compendium of viruses from methanogenic archaea reveals their diversity and adaptations to the gut environment.</title>
        <authorList>
            <person name="Medvedeva S."/>
            <person name="Borrel G."/>
            <person name="Krupovic M."/>
            <person name="Gribaldo S."/>
        </authorList>
    </citation>
    <scope>NUCLEOTIDE SEQUENCE [LARGE SCALE GENOMIC DNA]</scope>
</reference>
<keyword evidence="2" id="KW-1185">Reference proteome</keyword>
<evidence type="ECO:0000313" key="2">
    <source>
        <dbReference type="Proteomes" id="UP001302000"/>
    </source>
</evidence>
<dbReference type="Proteomes" id="UP001302000">
    <property type="component" value="Segment"/>
</dbReference>